<dbReference type="OrthoDB" id="5324700at2"/>
<dbReference type="InterPro" id="IPR019724">
    <property type="entry name" value="UPF0763"/>
</dbReference>
<dbReference type="KEGG" id="cln:UPTC3659_1346"/>
<evidence type="ECO:0000313" key="2">
    <source>
        <dbReference type="EMBL" id="AJD02179.1"/>
    </source>
</evidence>
<proteinExistence type="inferred from homology"/>
<dbReference type="Proteomes" id="UP000031130">
    <property type="component" value="Chromosome"/>
</dbReference>
<dbReference type="HAMAP" id="MF_02110">
    <property type="entry name" value="UPF0763"/>
    <property type="match status" value="1"/>
</dbReference>
<dbReference type="Pfam" id="PF10788">
    <property type="entry name" value="DUF2603"/>
    <property type="match status" value="1"/>
</dbReference>
<dbReference type="AlphaFoldDB" id="A0A0A8HWB4"/>
<dbReference type="RefSeq" id="WP_039626696.1">
    <property type="nucleotide sequence ID" value="NZ_CP007775.1"/>
</dbReference>
<sequence>MSSLSKKSSQDIINELSSHLGIEKHNQTIFHLTHINEKEKKLSLKNGHELAPEPWFIVDENDDVKTMFSVKTLIEFLQNAKEMQKDNFELKLEKAIYQQIPIDFNDVWTVAMDEIKHQVAKGIKEVNIDLDQLISNIHIKHPNLFIDMKEMMQKVKQNERL</sequence>
<accession>A0A0A8HWB4</accession>
<evidence type="ECO:0000256" key="1">
    <source>
        <dbReference type="HAMAP-Rule" id="MF_02110"/>
    </source>
</evidence>
<reference evidence="2 3" key="1">
    <citation type="journal article" date="2014" name="Genome Biol. Evol.">
        <title>Comparative Genomics of the Campylobacter lari Group.</title>
        <authorList>
            <person name="Miller W.G."/>
            <person name="Yee E."/>
            <person name="Chapman M.H."/>
            <person name="Smith T.P."/>
            <person name="Bono J.L."/>
            <person name="Huynh S."/>
            <person name="Parker C.T."/>
            <person name="Vandamme P."/>
            <person name="Luong K."/>
            <person name="Korlach J."/>
        </authorList>
    </citation>
    <scope>NUCLEOTIDE SEQUENCE [LARGE SCALE GENOMIC DNA]</scope>
    <source>
        <strain evidence="3">RM3659</strain>
    </source>
</reference>
<protein>
    <recommendedName>
        <fullName evidence="1">UPF0763 protein UPTC3659_1346</fullName>
    </recommendedName>
</protein>
<name>A0A0A8HWB4_CAMLA</name>
<organism evidence="2 3">
    <name type="scientific">Campylobacter lari NCTC 11845</name>
    <dbReference type="NCBI Taxonomy" id="1388749"/>
    <lineage>
        <taxon>Bacteria</taxon>
        <taxon>Pseudomonadati</taxon>
        <taxon>Campylobacterota</taxon>
        <taxon>Epsilonproteobacteria</taxon>
        <taxon>Campylobacterales</taxon>
        <taxon>Campylobacteraceae</taxon>
        <taxon>Campylobacter</taxon>
    </lineage>
</organism>
<dbReference type="HOGENOM" id="CLU_120359_1_0_7"/>
<dbReference type="EMBL" id="CP007775">
    <property type="protein sequence ID" value="AJD02179.1"/>
    <property type="molecule type" value="Genomic_DNA"/>
</dbReference>
<gene>
    <name evidence="2" type="ORF">UPTC3659_1346</name>
</gene>
<comment type="similarity">
    <text evidence="1">Belongs to the UPF0763 family.</text>
</comment>
<evidence type="ECO:0000313" key="3">
    <source>
        <dbReference type="Proteomes" id="UP000031130"/>
    </source>
</evidence>